<feature type="compositionally biased region" description="Basic residues" evidence="1">
    <location>
        <begin position="45"/>
        <end position="57"/>
    </location>
</feature>
<dbReference type="AlphaFoldDB" id="A0A4P9VT83"/>
<feature type="region of interest" description="Disordered" evidence="1">
    <location>
        <begin position="45"/>
        <end position="110"/>
    </location>
</feature>
<gene>
    <name evidence="2" type="ORF">BDK51DRAFT_50246</name>
</gene>
<sequence length="158" mass="18436">MSGPTENASQYTEEYDDEWQWSIWDEGQATWGGRMPTIPALQYHRQRLSRHSQRRPQQRQPIPVECDPWSHRVHPPQRHQLPPRRTGFHQHHQRRVRLDHDHGPPQQAPLRPAQTAARACWLEPLHGPGHRRTCHRSGQGALAERLAGPEDYCVIKMG</sequence>
<dbReference type="Proteomes" id="UP000269721">
    <property type="component" value="Unassembled WGS sequence"/>
</dbReference>
<feature type="compositionally biased region" description="Basic residues" evidence="1">
    <location>
        <begin position="86"/>
        <end position="95"/>
    </location>
</feature>
<evidence type="ECO:0000313" key="2">
    <source>
        <dbReference type="EMBL" id="RKO82709.1"/>
    </source>
</evidence>
<keyword evidence="3" id="KW-1185">Reference proteome</keyword>
<evidence type="ECO:0000313" key="3">
    <source>
        <dbReference type="Proteomes" id="UP000269721"/>
    </source>
</evidence>
<proteinExistence type="predicted"/>
<accession>A0A4P9VT83</accession>
<name>A0A4P9VT83_9FUNG</name>
<organism evidence="2 3">
    <name type="scientific">Blyttiomyces helicus</name>
    <dbReference type="NCBI Taxonomy" id="388810"/>
    <lineage>
        <taxon>Eukaryota</taxon>
        <taxon>Fungi</taxon>
        <taxon>Fungi incertae sedis</taxon>
        <taxon>Chytridiomycota</taxon>
        <taxon>Chytridiomycota incertae sedis</taxon>
        <taxon>Chytridiomycetes</taxon>
        <taxon>Chytridiomycetes incertae sedis</taxon>
        <taxon>Blyttiomyces</taxon>
    </lineage>
</organism>
<dbReference type="EMBL" id="ML002191">
    <property type="protein sequence ID" value="RKO82709.1"/>
    <property type="molecule type" value="Genomic_DNA"/>
</dbReference>
<reference evidence="3" key="1">
    <citation type="journal article" date="2018" name="Nat. Microbiol.">
        <title>Leveraging single-cell genomics to expand the fungal tree of life.</title>
        <authorList>
            <person name="Ahrendt S.R."/>
            <person name="Quandt C.A."/>
            <person name="Ciobanu D."/>
            <person name="Clum A."/>
            <person name="Salamov A."/>
            <person name="Andreopoulos B."/>
            <person name="Cheng J.F."/>
            <person name="Woyke T."/>
            <person name="Pelin A."/>
            <person name="Henrissat B."/>
            <person name="Reynolds N.K."/>
            <person name="Benny G.L."/>
            <person name="Smith M.E."/>
            <person name="James T.Y."/>
            <person name="Grigoriev I.V."/>
        </authorList>
    </citation>
    <scope>NUCLEOTIDE SEQUENCE [LARGE SCALE GENOMIC DNA]</scope>
</reference>
<protein>
    <submittedName>
        <fullName evidence="2">Uncharacterized protein</fullName>
    </submittedName>
</protein>
<evidence type="ECO:0000256" key="1">
    <source>
        <dbReference type="SAM" id="MobiDB-lite"/>
    </source>
</evidence>